<organism evidence="1 2">
    <name type="scientific">Candidatus Geothrix odensensis</name>
    <dbReference type="NCBI Taxonomy" id="2954440"/>
    <lineage>
        <taxon>Bacteria</taxon>
        <taxon>Pseudomonadati</taxon>
        <taxon>Acidobacteriota</taxon>
        <taxon>Holophagae</taxon>
        <taxon>Holophagales</taxon>
        <taxon>Holophagaceae</taxon>
        <taxon>Geothrix</taxon>
    </lineage>
</organism>
<dbReference type="EC" id="2.1.1.-" evidence="1"/>
<evidence type="ECO:0000313" key="1">
    <source>
        <dbReference type="EMBL" id="MBK8573834.1"/>
    </source>
</evidence>
<proteinExistence type="predicted"/>
<keyword evidence="1" id="KW-0489">Methyltransferase</keyword>
<name>A0A936F492_9BACT</name>
<accession>A0A936F492</accession>
<dbReference type="GO" id="GO:0032259">
    <property type="term" value="P:methylation"/>
    <property type="evidence" value="ECO:0007669"/>
    <property type="project" value="UniProtKB-KW"/>
</dbReference>
<dbReference type="Proteomes" id="UP000709959">
    <property type="component" value="Unassembled WGS sequence"/>
</dbReference>
<dbReference type="GO" id="GO:0008168">
    <property type="term" value="F:methyltransferase activity"/>
    <property type="evidence" value="ECO:0007669"/>
    <property type="project" value="UniProtKB-KW"/>
</dbReference>
<dbReference type="EMBL" id="JADKCH010000032">
    <property type="protein sequence ID" value="MBK8573834.1"/>
    <property type="molecule type" value="Genomic_DNA"/>
</dbReference>
<comment type="caution">
    <text evidence="1">The sequence shown here is derived from an EMBL/GenBank/DDBJ whole genome shotgun (WGS) entry which is preliminary data.</text>
</comment>
<protein>
    <submittedName>
        <fullName evidence="1">Flagellin lysine-N-methylase</fullName>
        <ecNumber evidence="1">2.1.1.-</ecNumber>
    </submittedName>
</protein>
<evidence type="ECO:0000313" key="2">
    <source>
        <dbReference type="Proteomes" id="UP000709959"/>
    </source>
</evidence>
<keyword evidence="1" id="KW-0966">Cell projection</keyword>
<keyword evidence="1" id="KW-0808">Transferase</keyword>
<gene>
    <name evidence="1" type="primary">fliB</name>
    <name evidence="1" type="ORF">IPN91_14725</name>
</gene>
<keyword evidence="1" id="KW-0282">Flagellum</keyword>
<keyword evidence="1" id="KW-0969">Cilium</keyword>
<sequence>MSLTVTDTMLMPTYASRFTCIGGDCEDTCCAGWGVTLDEETYHRYRSCSDPLLAPKLQEHVQKYKHSKSSKDFGHIKLRDDACRSCGLLSDKKLCLIQERLGEEALSDTCASYPRTIFRFGELHQMTLTLSCPEAARLALLAEDAFGFVGKEQTASLAFIAPVDPKFGLTQTVMEDTQALLLQVLRSQDVPLADRLRVIGRFCERLTDSIERRQPAAVGPLLQELARDLESGAAMAPFAGMTEALDVQAHVATSLSLLGAESFQSPHVQRILALARDGLGFEGKHLPPGEVLVAAYARGSERLKRAMEPVPWLLEHFVLNEALRTLFPWGLENPKRQFATLVIRFATIRLILVGRAARQEAPLTPLELAETVQAACRRYVHDAHYARNLNQVLSGARWEDLNLLFSLL</sequence>
<dbReference type="AlphaFoldDB" id="A0A936F492"/>
<reference evidence="1 2" key="1">
    <citation type="submission" date="2020-10" db="EMBL/GenBank/DDBJ databases">
        <title>Connecting structure to function with the recovery of over 1000 high-quality activated sludge metagenome-assembled genomes encoding full-length rRNA genes using long-read sequencing.</title>
        <authorList>
            <person name="Singleton C.M."/>
            <person name="Petriglieri F."/>
            <person name="Kristensen J.M."/>
            <person name="Kirkegaard R.H."/>
            <person name="Michaelsen T.Y."/>
            <person name="Andersen M.H."/>
            <person name="Karst S.M."/>
            <person name="Dueholm M.S."/>
            <person name="Nielsen P.H."/>
            <person name="Albertsen M."/>
        </authorList>
    </citation>
    <scope>NUCLEOTIDE SEQUENCE [LARGE SCALE GENOMIC DNA]</scope>
    <source>
        <strain evidence="1">OdNE_18-Q3-R46-58_MAXAC.008</strain>
    </source>
</reference>
<dbReference type="NCBIfam" id="NF038110">
    <property type="entry name" value="Lys_methyl_FliB"/>
    <property type="match status" value="1"/>
</dbReference>